<dbReference type="EMBL" id="JABTTQ020000003">
    <property type="protein sequence ID" value="KAK6161449.1"/>
    <property type="molecule type" value="Genomic_DNA"/>
</dbReference>
<accession>A0ABR0XQK4</accession>
<evidence type="ECO:0000313" key="4">
    <source>
        <dbReference type="Proteomes" id="UP001318860"/>
    </source>
</evidence>
<sequence>MAEKSDQGDAFMRPSSRPCTAADKPVMKESSRAIVPVALSNKSVENGDSICKSDMGFPSSSKSLTFPSRPGFGQLGTKCIVTITPEVSSRAVNRAIIAELVKVYKESELGMKLPAYDGRKSLYTAGELPLLGKSLQLSLLMMRTIFSCEDNV</sequence>
<evidence type="ECO:0000313" key="3">
    <source>
        <dbReference type="EMBL" id="KAK6161449.1"/>
    </source>
</evidence>
<gene>
    <name evidence="3" type="ORF">DH2020_004830</name>
</gene>
<evidence type="ECO:0000259" key="2">
    <source>
        <dbReference type="Pfam" id="PF16486"/>
    </source>
</evidence>
<dbReference type="Proteomes" id="UP001318860">
    <property type="component" value="Unassembled WGS sequence"/>
</dbReference>
<feature type="domain" description="Protein argonaute N-terminal" evidence="2">
    <location>
        <begin position="81"/>
        <end position="132"/>
    </location>
</feature>
<dbReference type="InterPro" id="IPR032474">
    <property type="entry name" value="Argonaute_N"/>
</dbReference>
<keyword evidence="4" id="KW-1185">Reference proteome</keyword>
<organism evidence="3 4">
    <name type="scientific">Rehmannia glutinosa</name>
    <name type="common">Chinese foxglove</name>
    <dbReference type="NCBI Taxonomy" id="99300"/>
    <lineage>
        <taxon>Eukaryota</taxon>
        <taxon>Viridiplantae</taxon>
        <taxon>Streptophyta</taxon>
        <taxon>Embryophyta</taxon>
        <taxon>Tracheophyta</taxon>
        <taxon>Spermatophyta</taxon>
        <taxon>Magnoliopsida</taxon>
        <taxon>eudicotyledons</taxon>
        <taxon>Gunneridae</taxon>
        <taxon>Pentapetalae</taxon>
        <taxon>asterids</taxon>
        <taxon>lamiids</taxon>
        <taxon>Lamiales</taxon>
        <taxon>Orobanchaceae</taxon>
        <taxon>Rehmannieae</taxon>
        <taxon>Rehmannia</taxon>
    </lineage>
</organism>
<dbReference type="Pfam" id="PF16486">
    <property type="entry name" value="ArgoN"/>
    <property type="match status" value="1"/>
</dbReference>
<proteinExistence type="predicted"/>
<feature type="region of interest" description="Disordered" evidence="1">
    <location>
        <begin position="1"/>
        <end position="28"/>
    </location>
</feature>
<name>A0ABR0XQK4_REHGL</name>
<protein>
    <recommendedName>
        <fullName evidence="2">Protein argonaute N-terminal domain-containing protein</fullName>
    </recommendedName>
</protein>
<evidence type="ECO:0000256" key="1">
    <source>
        <dbReference type="SAM" id="MobiDB-lite"/>
    </source>
</evidence>
<comment type="caution">
    <text evidence="3">The sequence shown here is derived from an EMBL/GenBank/DDBJ whole genome shotgun (WGS) entry which is preliminary data.</text>
</comment>
<reference evidence="3 4" key="1">
    <citation type="journal article" date="2021" name="Comput. Struct. Biotechnol. J.">
        <title>De novo genome assembly of the potent medicinal plant Rehmannia glutinosa using nanopore technology.</title>
        <authorList>
            <person name="Ma L."/>
            <person name="Dong C."/>
            <person name="Song C."/>
            <person name="Wang X."/>
            <person name="Zheng X."/>
            <person name="Niu Y."/>
            <person name="Chen S."/>
            <person name="Feng W."/>
        </authorList>
    </citation>
    <scope>NUCLEOTIDE SEQUENCE [LARGE SCALE GENOMIC DNA]</scope>
    <source>
        <strain evidence="3">DH-2019</strain>
    </source>
</reference>